<comment type="similarity">
    <text evidence="2">Belongs to the virb1 family.</text>
</comment>
<protein>
    <submittedName>
        <fullName evidence="6">Lytic transglycosylase domain-containing protein</fullName>
    </submittedName>
</protein>
<evidence type="ECO:0000259" key="5">
    <source>
        <dbReference type="Pfam" id="PF01464"/>
    </source>
</evidence>
<keyword evidence="4" id="KW-0732">Signal</keyword>
<organism evidence="6 7">
    <name type="scientific">Aliirhizobium smilacinae</name>
    <dbReference type="NCBI Taxonomy" id="1395944"/>
    <lineage>
        <taxon>Bacteria</taxon>
        <taxon>Pseudomonadati</taxon>
        <taxon>Pseudomonadota</taxon>
        <taxon>Alphaproteobacteria</taxon>
        <taxon>Hyphomicrobiales</taxon>
        <taxon>Rhizobiaceae</taxon>
        <taxon>Aliirhizobium</taxon>
    </lineage>
</organism>
<reference evidence="6 7" key="1">
    <citation type="submission" date="2019-06" db="EMBL/GenBank/DDBJ databases">
        <title>The draft genome of Rhizobium smilacinae PTYR-5.</title>
        <authorList>
            <person name="Liu L."/>
            <person name="Li L."/>
            <person name="Zhang X."/>
        </authorList>
    </citation>
    <scope>NUCLEOTIDE SEQUENCE [LARGE SCALE GENOMIC DNA]</scope>
    <source>
        <strain evidence="6 7">PTYR-5</strain>
    </source>
</reference>
<comment type="caution">
    <text evidence="6">The sequence shown here is derived from an EMBL/GenBank/DDBJ whole genome shotgun (WGS) entry which is preliminary data.</text>
</comment>
<dbReference type="Proteomes" id="UP000311605">
    <property type="component" value="Unassembled WGS sequence"/>
</dbReference>
<proteinExistence type="inferred from homology"/>
<feature type="compositionally biased region" description="Polar residues" evidence="3">
    <location>
        <begin position="234"/>
        <end position="251"/>
    </location>
</feature>
<feature type="chain" id="PRO_5022953073" evidence="4">
    <location>
        <begin position="29"/>
        <end position="401"/>
    </location>
</feature>
<dbReference type="EMBL" id="VDMN01000009">
    <property type="protein sequence ID" value="TNM60310.1"/>
    <property type="molecule type" value="Genomic_DNA"/>
</dbReference>
<feature type="signal peptide" evidence="4">
    <location>
        <begin position="1"/>
        <end position="28"/>
    </location>
</feature>
<evidence type="ECO:0000256" key="3">
    <source>
        <dbReference type="SAM" id="MobiDB-lite"/>
    </source>
</evidence>
<feature type="region of interest" description="Disordered" evidence="3">
    <location>
        <begin position="41"/>
        <end position="103"/>
    </location>
</feature>
<accession>A0A5C4XC64</accession>
<feature type="domain" description="Transglycosylase SLT" evidence="5">
    <location>
        <begin position="110"/>
        <end position="201"/>
    </location>
</feature>
<evidence type="ECO:0000313" key="7">
    <source>
        <dbReference type="Proteomes" id="UP000311605"/>
    </source>
</evidence>
<comment type="similarity">
    <text evidence="1">Belongs to the transglycosylase Slt family.</text>
</comment>
<feature type="compositionally biased region" description="Polar residues" evidence="3">
    <location>
        <begin position="46"/>
        <end position="68"/>
    </location>
</feature>
<dbReference type="CDD" id="cd00254">
    <property type="entry name" value="LT-like"/>
    <property type="match status" value="1"/>
</dbReference>
<keyword evidence="7" id="KW-1185">Reference proteome</keyword>
<evidence type="ECO:0000313" key="6">
    <source>
        <dbReference type="EMBL" id="TNM60310.1"/>
    </source>
</evidence>
<name>A0A5C4XC64_9HYPH</name>
<dbReference type="Pfam" id="PF01464">
    <property type="entry name" value="SLT"/>
    <property type="match status" value="1"/>
</dbReference>
<evidence type="ECO:0000256" key="4">
    <source>
        <dbReference type="SAM" id="SignalP"/>
    </source>
</evidence>
<dbReference type="RefSeq" id="WP_139679208.1">
    <property type="nucleotide sequence ID" value="NZ_VDMN01000009.1"/>
</dbReference>
<feature type="region of interest" description="Disordered" evidence="3">
    <location>
        <begin position="224"/>
        <end position="251"/>
    </location>
</feature>
<dbReference type="InterPro" id="IPR023346">
    <property type="entry name" value="Lysozyme-like_dom_sf"/>
</dbReference>
<dbReference type="AlphaFoldDB" id="A0A5C4XC64"/>
<dbReference type="PANTHER" id="PTHR37423:SF2">
    <property type="entry name" value="MEMBRANE-BOUND LYTIC MUREIN TRANSGLYCOSYLASE C"/>
    <property type="match status" value="1"/>
</dbReference>
<dbReference type="PANTHER" id="PTHR37423">
    <property type="entry name" value="SOLUBLE LYTIC MUREIN TRANSGLYCOSYLASE-RELATED"/>
    <property type="match status" value="1"/>
</dbReference>
<dbReference type="InterPro" id="IPR008258">
    <property type="entry name" value="Transglycosylase_SLT_dom_1"/>
</dbReference>
<dbReference type="Gene3D" id="1.10.530.10">
    <property type="match status" value="1"/>
</dbReference>
<gene>
    <name evidence="6" type="ORF">FHP24_26305</name>
</gene>
<dbReference type="OrthoDB" id="9801695at2"/>
<evidence type="ECO:0000256" key="2">
    <source>
        <dbReference type="ARBA" id="ARBA00009387"/>
    </source>
</evidence>
<sequence>MTTPRLPELATVGALAIATIMVPSVARAQVPVIDDTRLKSDEATRDSYQPYQADTQSVKGASGGTTDSVAPGQGSGAPADCSAAGMAGETAPAGPSKRTPSQQEVARMVRDEAIRQGVDPNFAMAIAEQESRFRQSARSGVGATGVMQLMPGTAAGLGVNPYDTQDNIRGGVKYIKQLQGMFGDRYDLIAAGYNAGPYRQSLQNGQIPKIAETQDYVKKVSGYYERNKGENGDRTPNGTATTEPETVSDTTGCGEQLKKAVDRNTQVQVERATNWNAFAQKSLVANQQYLQRLQAGLQSSSASLRGSGGGNSRDNDGSLIMAQIQCPTTIIDTGSTRCFAVPANATTEQIGRWLEDLQDAARANGDTATFSAMQDPVLGLVTVVDARPTENSRNSKGEAYE</sequence>
<dbReference type="SUPFAM" id="SSF53955">
    <property type="entry name" value="Lysozyme-like"/>
    <property type="match status" value="1"/>
</dbReference>
<evidence type="ECO:0000256" key="1">
    <source>
        <dbReference type="ARBA" id="ARBA00007734"/>
    </source>
</evidence>